<proteinExistence type="predicted"/>
<reference evidence="1" key="1">
    <citation type="submission" date="2022-08" db="EMBL/GenBank/DDBJ databases">
        <title>Genome Sequence of Fusarium decemcellulare.</title>
        <authorList>
            <person name="Buettner E."/>
        </authorList>
    </citation>
    <scope>NUCLEOTIDE SEQUENCE</scope>
    <source>
        <strain evidence="1">Babe19</strain>
    </source>
</reference>
<evidence type="ECO:0000313" key="2">
    <source>
        <dbReference type="Proteomes" id="UP001148629"/>
    </source>
</evidence>
<accession>A0ACC1SPZ7</accession>
<comment type="caution">
    <text evidence="1">The sequence shown here is derived from an EMBL/GenBank/DDBJ whole genome shotgun (WGS) entry which is preliminary data.</text>
</comment>
<protein>
    <submittedName>
        <fullName evidence="1">Uncharacterized protein</fullName>
    </submittedName>
</protein>
<dbReference type="Proteomes" id="UP001148629">
    <property type="component" value="Unassembled WGS sequence"/>
</dbReference>
<dbReference type="EMBL" id="JANRMS010000205">
    <property type="protein sequence ID" value="KAJ3544225.1"/>
    <property type="molecule type" value="Genomic_DNA"/>
</dbReference>
<keyword evidence="2" id="KW-1185">Reference proteome</keyword>
<evidence type="ECO:0000313" key="1">
    <source>
        <dbReference type="EMBL" id="KAJ3544225.1"/>
    </source>
</evidence>
<name>A0ACC1SPZ7_9HYPO</name>
<sequence length="777" mass="86942">MFQTGFVRDVPLRCLAPAAFSLWAIPTASTACVSQSQLGKVLLGEEGDLIIPPFNDRMLLADPDDAWQESEHEQPRMFSGSARNYYYMGEGRIIPDRLLSTFAAMDQEQLSELELQPMKSKEQSQQHDYPDLPQGFSPSTGQHLFGGLFQPLPAETIRLLEIAPGCEGPISYRFFVSSVSECAFKYEAISGSFASSQSERLYCNGIGINCNVDIVSLLYRLRLPDRSRLLWLPSLCINLDDLNERNYHVQRTQSIFQHAHRVIVWLGHDTGAEPDAQAASLCKIVNTWRRKRCFDDFFEKAKPINGRRGSQLHETSPLTIPDAWSHAVRFFDRVWFARMWSLQEASVARSIVVLLGDNQISWDCIGLTAAILRENFGRIQQSETSVQNEGKRPITTTGILNAYLMYRISLCQQYFDSIELTFHQLLILTRGFWCKFEQDKVYALLGVQTKDTASSNIVPDYTRSASQVNQDVAIAILHTSDSLDILSQVQLEHSCRDTMPATVARRELMLDGPSWIPRWQTNITERICPLQTSAGFSAADAASPTAQISPNHLKLAVGGVIVDTISDSRELRVFNTFWRGQDSNISNVWRGSELESFAAVLDAVALTKKELESLALTLTCGKRWDGLPVSNVEGHVADYARCLIRDGLRWSLNWLREIKEEMNLPRDGRATPINLEALTQLSLKGRADRFLDAARTAGAGRTRFTTQAGFWGIGPGPTMKDDLLCVIHGAGVPFVIRPLASGEYHLVGECYVSNIMHGEILDRGTNTPPGETWVTLV</sequence>
<organism evidence="1 2">
    <name type="scientific">Fusarium decemcellulare</name>
    <dbReference type="NCBI Taxonomy" id="57161"/>
    <lineage>
        <taxon>Eukaryota</taxon>
        <taxon>Fungi</taxon>
        <taxon>Dikarya</taxon>
        <taxon>Ascomycota</taxon>
        <taxon>Pezizomycotina</taxon>
        <taxon>Sordariomycetes</taxon>
        <taxon>Hypocreomycetidae</taxon>
        <taxon>Hypocreales</taxon>
        <taxon>Nectriaceae</taxon>
        <taxon>Fusarium</taxon>
        <taxon>Fusarium decemcellulare species complex</taxon>
    </lineage>
</organism>
<gene>
    <name evidence="1" type="ORF">NM208_g3171</name>
</gene>